<comment type="cofactor">
    <cofactor evidence="5">
        <name>a divalent metal cation</name>
        <dbReference type="ChEBI" id="CHEBI:60240"/>
    </cofactor>
    <text evidence="5">Binds 1 divalent metal cation per subunit.</text>
</comment>
<dbReference type="Pfam" id="PF02542">
    <property type="entry name" value="YgbB"/>
    <property type="match status" value="1"/>
</dbReference>
<dbReference type="OrthoDB" id="9804336at2"/>
<accession>A0A239EFK4</accession>
<dbReference type="PANTHER" id="PTHR43181:SF1">
    <property type="entry name" value="2-C-METHYL-D-ERYTHRITOL 2,4-CYCLODIPHOSPHATE SYNTHASE, CHLOROPLASTIC"/>
    <property type="match status" value="1"/>
</dbReference>
<protein>
    <recommendedName>
        <fullName evidence="5 6">2-C-methyl-D-erythritol 2,4-cyclodiphosphate synthase</fullName>
        <shortName evidence="5">MECDP-synthase</shortName>
        <shortName evidence="5">MECPP-synthase</shortName>
        <shortName evidence="5">MECPS</shortName>
        <ecNumber evidence="5 6">4.6.1.12</ecNumber>
    </recommendedName>
</protein>
<evidence type="ECO:0000313" key="9">
    <source>
        <dbReference type="Proteomes" id="UP000198393"/>
    </source>
</evidence>
<feature type="binding site" evidence="5">
    <location>
        <position position="14"/>
    </location>
    <ligand>
        <name>a divalent metal cation</name>
        <dbReference type="ChEBI" id="CHEBI:60240"/>
    </ligand>
</feature>
<feature type="domain" description="2-C-methyl-D-erythritol 2,4-cyclodiphosphate synthase" evidence="7">
    <location>
        <begin position="5"/>
        <end position="158"/>
    </location>
</feature>
<dbReference type="InterPro" id="IPR003526">
    <property type="entry name" value="MECDP_synthase"/>
</dbReference>
<dbReference type="GO" id="GO:0016114">
    <property type="term" value="P:terpenoid biosynthetic process"/>
    <property type="evidence" value="ECO:0007669"/>
    <property type="project" value="InterPro"/>
</dbReference>
<comment type="similarity">
    <text evidence="1 5 6">Belongs to the IspF family.</text>
</comment>
<dbReference type="PANTHER" id="PTHR43181">
    <property type="entry name" value="2-C-METHYL-D-ERYTHRITOL 2,4-CYCLODIPHOSPHATE SYNTHASE, CHLOROPLASTIC"/>
    <property type="match status" value="1"/>
</dbReference>
<feature type="binding site" evidence="5">
    <location>
        <position position="12"/>
    </location>
    <ligand>
        <name>a divalent metal cation</name>
        <dbReference type="ChEBI" id="CHEBI:60240"/>
    </ligand>
</feature>
<dbReference type="GO" id="GO:0019288">
    <property type="term" value="P:isopentenyl diphosphate biosynthetic process, methylerythritol 4-phosphate pathway"/>
    <property type="evidence" value="ECO:0007669"/>
    <property type="project" value="UniProtKB-UniRule"/>
</dbReference>
<comment type="caution">
    <text evidence="5">Lacks conserved residue(s) required for the propagation of feature annotation.</text>
</comment>
<name>A0A239EFK4_EKHLU</name>
<dbReference type="EC" id="4.6.1.12" evidence="5 6"/>
<dbReference type="RefSeq" id="WP_089354916.1">
    <property type="nucleotide sequence ID" value="NZ_FZPD01000001.1"/>
</dbReference>
<evidence type="ECO:0000259" key="7">
    <source>
        <dbReference type="Pfam" id="PF02542"/>
    </source>
</evidence>
<dbReference type="EMBL" id="FZPD01000001">
    <property type="protein sequence ID" value="SNS43540.1"/>
    <property type="molecule type" value="Genomic_DNA"/>
</dbReference>
<organism evidence="8 9">
    <name type="scientific">Ekhidna lutea</name>
    <dbReference type="NCBI Taxonomy" id="447679"/>
    <lineage>
        <taxon>Bacteria</taxon>
        <taxon>Pseudomonadati</taxon>
        <taxon>Bacteroidota</taxon>
        <taxon>Cytophagia</taxon>
        <taxon>Cytophagales</taxon>
        <taxon>Reichenbachiellaceae</taxon>
        <taxon>Ekhidna</taxon>
    </lineage>
</organism>
<dbReference type="NCBIfam" id="TIGR00151">
    <property type="entry name" value="ispF"/>
    <property type="match status" value="1"/>
</dbReference>
<reference evidence="8 9" key="1">
    <citation type="submission" date="2017-06" db="EMBL/GenBank/DDBJ databases">
        <authorList>
            <person name="Kim H.J."/>
            <person name="Triplett B.A."/>
        </authorList>
    </citation>
    <scope>NUCLEOTIDE SEQUENCE [LARGE SCALE GENOMIC DNA]</scope>
    <source>
        <strain evidence="8 9">DSM 19307</strain>
    </source>
</reference>
<keyword evidence="9" id="KW-1185">Reference proteome</keyword>
<feature type="binding site" evidence="5">
    <location>
        <position position="46"/>
    </location>
    <ligand>
        <name>a divalent metal cation</name>
        <dbReference type="ChEBI" id="CHEBI:60240"/>
    </ligand>
</feature>
<comment type="function">
    <text evidence="5">Involved in the biosynthesis of isopentenyl diphosphate (IPP) and dimethylallyl diphosphate (DMAPP), two major building blocks of isoprenoid compounds. Catalyzes the conversion of 4-diphosphocytidyl-2-C-methyl-D-erythritol 2-phosphate (CDP-ME2P) to 2-C-methyl-D-erythritol 2,4-cyclodiphosphate (ME-CPP) with a corresponding release of cytidine 5-monophosphate (CMP).</text>
</comment>
<dbReference type="Gene3D" id="3.30.1330.50">
    <property type="entry name" value="2-C-methyl-D-erythritol 2,4-cyclodiphosphate synthase"/>
    <property type="match status" value="1"/>
</dbReference>
<evidence type="ECO:0000256" key="3">
    <source>
        <dbReference type="ARBA" id="ARBA00023229"/>
    </source>
</evidence>
<evidence type="ECO:0000256" key="2">
    <source>
        <dbReference type="ARBA" id="ARBA00022723"/>
    </source>
</evidence>
<proteinExistence type="inferred from homology"/>
<feature type="site" description="Transition state stabilizer" evidence="5">
    <location>
        <position position="137"/>
    </location>
</feature>
<evidence type="ECO:0000313" key="8">
    <source>
        <dbReference type="EMBL" id="SNS43540.1"/>
    </source>
</evidence>
<dbReference type="AlphaFoldDB" id="A0A239EFK4"/>
<feature type="binding site" evidence="5">
    <location>
        <position position="146"/>
    </location>
    <ligand>
        <name>4-CDP-2-C-methyl-D-erythritol 2-phosphate</name>
        <dbReference type="ChEBI" id="CHEBI:57919"/>
    </ligand>
</feature>
<dbReference type="GO" id="GO:0008685">
    <property type="term" value="F:2-C-methyl-D-erythritol 2,4-cyclodiphosphate synthase activity"/>
    <property type="evidence" value="ECO:0007669"/>
    <property type="project" value="UniProtKB-UniRule"/>
</dbReference>
<dbReference type="InterPro" id="IPR036571">
    <property type="entry name" value="MECDP_synthase_sf"/>
</dbReference>
<dbReference type="FunFam" id="3.30.1330.50:FF:000001">
    <property type="entry name" value="2-C-methyl-D-erythritol 2,4-cyclodiphosphate synthase"/>
    <property type="match status" value="1"/>
</dbReference>
<sequence length="173" mass="18843">MKPNIRVGYGYDVHALAEGVDFWIGGIKVPHTHGAYGHSDADVLIHVICDALLGAANMRDIGFHFSDKDPKYKGIDSKILLKDVIKIIGEKDYKVGNIDSTVCLEMPKLNPHIPEMKKVLAEVMGIDEEDISIKATTTEKLGFVGKEEGVAAHATVLIYKEPDGKGAPTYQGL</sequence>
<comment type="pathway">
    <text evidence="5">Isoprenoid biosynthesis; isopentenyl diphosphate biosynthesis via DXP pathway; isopentenyl diphosphate from 1-deoxy-D-xylulose 5-phosphate: step 4/6.</text>
</comment>
<dbReference type="SUPFAM" id="SSF69765">
    <property type="entry name" value="IpsF-like"/>
    <property type="match status" value="1"/>
</dbReference>
<feature type="binding site" evidence="5">
    <location>
        <begin position="12"/>
        <end position="14"/>
    </location>
    <ligand>
        <name>4-CDP-2-C-methyl-D-erythritol 2-phosphate</name>
        <dbReference type="ChEBI" id="CHEBI:57919"/>
    </ligand>
</feature>
<comment type="catalytic activity">
    <reaction evidence="5 6">
        <text>4-CDP-2-C-methyl-D-erythritol 2-phosphate = 2-C-methyl-D-erythritol 2,4-cyclic diphosphate + CMP</text>
        <dbReference type="Rhea" id="RHEA:23864"/>
        <dbReference type="ChEBI" id="CHEBI:57919"/>
        <dbReference type="ChEBI" id="CHEBI:58483"/>
        <dbReference type="ChEBI" id="CHEBI:60377"/>
        <dbReference type="EC" id="4.6.1.12"/>
    </reaction>
</comment>
<dbReference type="CDD" id="cd00554">
    <property type="entry name" value="MECDP_synthase"/>
    <property type="match status" value="1"/>
</dbReference>
<dbReference type="GO" id="GO:0046872">
    <property type="term" value="F:metal ion binding"/>
    <property type="evidence" value="ECO:0007669"/>
    <property type="project" value="UniProtKB-KW"/>
</dbReference>
<dbReference type="UniPathway" id="UPA00056">
    <property type="reaction ID" value="UER00095"/>
</dbReference>
<dbReference type="Proteomes" id="UP000198393">
    <property type="component" value="Unassembled WGS sequence"/>
</dbReference>
<feature type="binding site" evidence="5">
    <location>
        <begin position="65"/>
        <end position="69"/>
    </location>
    <ligand>
        <name>4-CDP-2-C-methyl-D-erythritol 2-phosphate</name>
        <dbReference type="ChEBI" id="CHEBI:57919"/>
    </ligand>
</feature>
<feature type="binding site" evidence="5">
    <location>
        <begin position="38"/>
        <end position="39"/>
    </location>
    <ligand>
        <name>4-CDP-2-C-methyl-D-erythritol 2-phosphate</name>
        <dbReference type="ChEBI" id="CHEBI:57919"/>
    </ligand>
</feature>
<evidence type="ECO:0000256" key="1">
    <source>
        <dbReference type="ARBA" id="ARBA00008480"/>
    </source>
</evidence>
<evidence type="ECO:0000256" key="4">
    <source>
        <dbReference type="ARBA" id="ARBA00023239"/>
    </source>
</evidence>
<dbReference type="HAMAP" id="MF_00107">
    <property type="entry name" value="IspF"/>
    <property type="match status" value="1"/>
</dbReference>
<keyword evidence="2 5" id="KW-0479">Metal-binding</keyword>
<feature type="binding site" evidence="5">
    <location>
        <begin position="136"/>
        <end position="139"/>
    </location>
    <ligand>
        <name>4-CDP-2-C-methyl-D-erythritol 2-phosphate</name>
        <dbReference type="ChEBI" id="CHEBI:57919"/>
    </ligand>
</feature>
<comment type="subunit">
    <text evidence="5">Homotrimer.</text>
</comment>
<feature type="binding site" evidence="5">
    <location>
        <position position="143"/>
    </location>
    <ligand>
        <name>4-CDP-2-C-methyl-D-erythritol 2-phosphate</name>
        <dbReference type="ChEBI" id="CHEBI:57919"/>
    </ligand>
</feature>
<evidence type="ECO:0000256" key="5">
    <source>
        <dbReference type="HAMAP-Rule" id="MF_00107"/>
    </source>
</evidence>
<gene>
    <name evidence="5" type="primary">ispF</name>
    <name evidence="8" type="ORF">SAMN05421640_0128</name>
</gene>
<keyword evidence="4 5" id="KW-0456">Lyase</keyword>
<feature type="binding site" evidence="5">
    <location>
        <begin position="60"/>
        <end position="62"/>
    </location>
    <ligand>
        <name>4-CDP-2-C-methyl-D-erythritol 2-phosphate</name>
        <dbReference type="ChEBI" id="CHEBI:57919"/>
    </ligand>
</feature>
<keyword evidence="3 5" id="KW-0414">Isoprene biosynthesis</keyword>
<evidence type="ECO:0000256" key="6">
    <source>
        <dbReference type="RuleBase" id="RU004395"/>
    </source>
</evidence>
<feature type="site" description="Transition state stabilizer" evidence="5">
    <location>
        <position position="38"/>
    </location>
</feature>